<organism evidence="1">
    <name type="scientific">Arundo donax</name>
    <name type="common">Giant reed</name>
    <name type="synonym">Donax arundinaceus</name>
    <dbReference type="NCBI Taxonomy" id="35708"/>
    <lineage>
        <taxon>Eukaryota</taxon>
        <taxon>Viridiplantae</taxon>
        <taxon>Streptophyta</taxon>
        <taxon>Embryophyta</taxon>
        <taxon>Tracheophyta</taxon>
        <taxon>Spermatophyta</taxon>
        <taxon>Magnoliopsida</taxon>
        <taxon>Liliopsida</taxon>
        <taxon>Poales</taxon>
        <taxon>Poaceae</taxon>
        <taxon>PACMAD clade</taxon>
        <taxon>Arundinoideae</taxon>
        <taxon>Arundineae</taxon>
        <taxon>Arundo</taxon>
    </lineage>
</organism>
<reference evidence="1" key="1">
    <citation type="submission" date="2014-09" db="EMBL/GenBank/DDBJ databases">
        <authorList>
            <person name="Magalhaes I.L.F."/>
            <person name="Oliveira U."/>
            <person name="Santos F.R."/>
            <person name="Vidigal T.H.D.A."/>
            <person name="Brescovit A.D."/>
            <person name="Santos A.J."/>
        </authorList>
    </citation>
    <scope>NUCLEOTIDE SEQUENCE</scope>
    <source>
        <tissue evidence="1">Shoot tissue taken approximately 20 cm above the soil surface</tissue>
    </source>
</reference>
<sequence>MAACYNSVSLVVGLR</sequence>
<accession>A0A0A8ZHK4</accession>
<proteinExistence type="predicted"/>
<reference evidence="1" key="2">
    <citation type="journal article" date="2015" name="Data Brief">
        <title>Shoot transcriptome of the giant reed, Arundo donax.</title>
        <authorList>
            <person name="Barrero R.A."/>
            <person name="Guerrero F.D."/>
            <person name="Moolhuijzen P."/>
            <person name="Goolsby J.A."/>
            <person name="Tidwell J."/>
            <person name="Bellgard S.E."/>
            <person name="Bellgard M.I."/>
        </authorList>
    </citation>
    <scope>NUCLEOTIDE SEQUENCE</scope>
    <source>
        <tissue evidence="1">Shoot tissue taken approximately 20 cm above the soil surface</tissue>
    </source>
</reference>
<protein>
    <submittedName>
        <fullName evidence="1">Uncharacterized protein</fullName>
    </submittedName>
</protein>
<name>A0A0A8ZHK4_ARUDO</name>
<evidence type="ECO:0000313" key="1">
    <source>
        <dbReference type="EMBL" id="JAD34357.1"/>
    </source>
</evidence>
<dbReference type="EMBL" id="GBRH01263538">
    <property type="protein sequence ID" value="JAD34357.1"/>
    <property type="molecule type" value="Transcribed_RNA"/>
</dbReference>